<sequence length="210" mass="23111">MTGADLLDLQDSEVGCLGLEENVGYLEEWLAWAPTEGFDFDGLICSGDEGHGSEVTEIDHAKGLCSEFCAYEGLPLNYSSSTSGNNNTNCTGISIQSSREVIPTVLQPESNCQAQEAAQGLGDKTYGENPDSKRLLRLVKNREAASQSRKKKNSYIQDLKSKCDMWENYCNQLQQSIAFTCAENTVLRDELFRCKRQKGHNGVAEPAVPK</sequence>
<dbReference type="Proteomes" id="UP000824469">
    <property type="component" value="Unassembled WGS sequence"/>
</dbReference>
<organism evidence="2 3">
    <name type="scientific">Taxus chinensis</name>
    <name type="common">Chinese yew</name>
    <name type="synonym">Taxus wallichiana var. chinensis</name>
    <dbReference type="NCBI Taxonomy" id="29808"/>
    <lineage>
        <taxon>Eukaryota</taxon>
        <taxon>Viridiplantae</taxon>
        <taxon>Streptophyta</taxon>
        <taxon>Embryophyta</taxon>
        <taxon>Tracheophyta</taxon>
        <taxon>Spermatophyta</taxon>
        <taxon>Pinopsida</taxon>
        <taxon>Pinidae</taxon>
        <taxon>Conifers II</taxon>
        <taxon>Cupressales</taxon>
        <taxon>Taxaceae</taxon>
        <taxon>Taxus</taxon>
    </lineage>
</organism>
<dbReference type="PANTHER" id="PTHR37616">
    <property type="entry name" value="BZIP TRANSCRIPTION FACTOR 60-LIKE"/>
    <property type="match status" value="1"/>
</dbReference>
<dbReference type="PANTHER" id="PTHR37616:SF2">
    <property type="entry name" value="BZIP DOMAIN-CONTAINING PROTEIN"/>
    <property type="match status" value="1"/>
</dbReference>
<dbReference type="CDD" id="cd14704">
    <property type="entry name" value="bZIP_HY5-like"/>
    <property type="match status" value="1"/>
</dbReference>
<dbReference type="Pfam" id="PF00170">
    <property type="entry name" value="bZIP_1"/>
    <property type="match status" value="1"/>
</dbReference>
<dbReference type="SMART" id="SM00338">
    <property type="entry name" value="BRLZ"/>
    <property type="match status" value="1"/>
</dbReference>
<dbReference type="AlphaFoldDB" id="A0AA38G3E7"/>
<evidence type="ECO:0000313" key="2">
    <source>
        <dbReference type="EMBL" id="KAH9315641.1"/>
    </source>
</evidence>
<evidence type="ECO:0000259" key="1">
    <source>
        <dbReference type="PROSITE" id="PS00036"/>
    </source>
</evidence>
<protein>
    <recommendedName>
        <fullName evidence="1">BZIP domain-containing protein</fullName>
    </recommendedName>
</protein>
<dbReference type="Gene3D" id="1.20.5.170">
    <property type="match status" value="1"/>
</dbReference>
<feature type="non-terminal residue" evidence="2">
    <location>
        <position position="210"/>
    </location>
</feature>
<name>A0AA38G3E7_TAXCH</name>
<feature type="domain" description="BZIP" evidence="1">
    <location>
        <begin position="137"/>
        <end position="151"/>
    </location>
</feature>
<dbReference type="SUPFAM" id="SSF57959">
    <property type="entry name" value="Leucine zipper domain"/>
    <property type="match status" value="1"/>
</dbReference>
<keyword evidence="3" id="KW-1185">Reference proteome</keyword>
<dbReference type="GO" id="GO:0003700">
    <property type="term" value="F:DNA-binding transcription factor activity"/>
    <property type="evidence" value="ECO:0007669"/>
    <property type="project" value="InterPro"/>
</dbReference>
<proteinExistence type="predicted"/>
<dbReference type="InterPro" id="IPR004827">
    <property type="entry name" value="bZIP"/>
</dbReference>
<dbReference type="InterPro" id="IPR046347">
    <property type="entry name" value="bZIP_sf"/>
</dbReference>
<dbReference type="PROSITE" id="PS00036">
    <property type="entry name" value="BZIP_BASIC"/>
    <property type="match status" value="1"/>
</dbReference>
<gene>
    <name evidence="2" type="ORF">KI387_024268</name>
</gene>
<dbReference type="EMBL" id="JAHRHJ020000005">
    <property type="protein sequence ID" value="KAH9315641.1"/>
    <property type="molecule type" value="Genomic_DNA"/>
</dbReference>
<comment type="caution">
    <text evidence="2">The sequence shown here is derived from an EMBL/GenBank/DDBJ whole genome shotgun (WGS) entry which is preliminary data.</text>
</comment>
<evidence type="ECO:0000313" key="3">
    <source>
        <dbReference type="Proteomes" id="UP000824469"/>
    </source>
</evidence>
<accession>A0AA38G3E7</accession>
<reference evidence="2 3" key="1">
    <citation type="journal article" date="2021" name="Nat. Plants">
        <title>The Taxus genome provides insights into paclitaxel biosynthesis.</title>
        <authorList>
            <person name="Xiong X."/>
            <person name="Gou J."/>
            <person name="Liao Q."/>
            <person name="Li Y."/>
            <person name="Zhou Q."/>
            <person name="Bi G."/>
            <person name="Li C."/>
            <person name="Du R."/>
            <person name="Wang X."/>
            <person name="Sun T."/>
            <person name="Guo L."/>
            <person name="Liang H."/>
            <person name="Lu P."/>
            <person name="Wu Y."/>
            <person name="Zhang Z."/>
            <person name="Ro D.K."/>
            <person name="Shang Y."/>
            <person name="Huang S."/>
            <person name="Yan J."/>
        </authorList>
    </citation>
    <scope>NUCLEOTIDE SEQUENCE [LARGE SCALE GENOMIC DNA]</scope>
    <source>
        <strain evidence="2">Ta-2019</strain>
    </source>
</reference>